<dbReference type="RefSeq" id="XP_008045106.1">
    <property type="nucleotide sequence ID" value="XM_008046915.1"/>
</dbReference>
<feature type="region of interest" description="Disordered" evidence="1">
    <location>
        <begin position="169"/>
        <end position="236"/>
    </location>
</feature>
<dbReference type="Proteomes" id="UP000054317">
    <property type="component" value="Unassembled WGS sequence"/>
</dbReference>
<accession>R7S8L4</accession>
<dbReference type="KEGG" id="tvs:TRAVEDRAFT_53980"/>
<dbReference type="EMBL" id="JH711797">
    <property type="protein sequence ID" value="EIW51997.1"/>
    <property type="molecule type" value="Genomic_DNA"/>
</dbReference>
<sequence length="790" mass="86265">MSRNTSNLTRDEFMHVFLVWNELRKKKCTRCEDLDLVCNYAKGNSFKCDACLRTKSGRVKCSWLAELIEKVVLLANGEELAPRAPNKWLIWILEALEALGGANQSTTATDDRPTNESTPSGVSVERAAHNASLSSQIVDNGRVATELGDDRAHRSRRSTELVVDGAFAEEQGDAHADSNIRNRSAPTPSADDDGVREEREHGDIAEEQGYPSTHSPAPSFAMPDREGSPKYFRTPSMELPGDLEYPTHNGTPSFWVPRSPAYLRSESAEAPDYHLNHPAHDGTSHLGVPAYDGSASHIGAHEDDDGMEGVLGNRAHSGTPSVGELDAGAREKRAIARDSELGFSDAEELVTSHSGNHEEEELKSRALELLGEIQDKTEEYVELSNLAELSSRRLPHLMEEAASPKEVSEVAACAAGYLTAARLAKSAAWLAEWERKNTLQRLEQLKGRGSLGIAVPERAVENPAFVGVTPFRPLVGVTPFRPLVGVTTLRPFVDLIPFRTFVGFRRRCTLGGISRIYDDTQPRAHVPGADPVSSAVVLDVQKVVAGENLHKNVTEVVGLWLGARLCEKLLGPNALASLFVFGIHGGGARYWRRRAHLSDSHGREICSAAAPPSLDASCDAGCSFVLHHRSRPTLPPPPRPSLPARSLEQIHSFTSTMNPTGAPIPAWWLPLDPTNVASPVINNASVEKLMRDSADAAKALQTRVLDIHETIKAQKEGGQPIDPRTAEWFLLCHLLRLQLDRQRHNCTKLVEYILRLHATLAAGGAPVVLEPLPEEMASYVGLVGVRARQQ</sequence>
<organism evidence="2 3">
    <name type="scientific">Trametes versicolor (strain FP-101664)</name>
    <name type="common">White-rot fungus</name>
    <name type="synonym">Coriolus versicolor</name>
    <dbReference type="NCBI Taxonomy" id="717944"/>
    <lineage>
        <taxon>Eukaryota</taxon>
        <taxon>Fungi</taxon>
        <taxon>Dikarya</taxon>
        <taxon>Basidiomycota</taxon>
        <taxon>Agaricomycotina</taxon>
        <taxon>Agaricomycetes</taxon>
        <taxon>Polyporales</taxon>
        <taxon>Polyporaceae</taxon>
        <taxon>Trametes</taxon>
    </lineage>
</organism>
<feature type="region of interest" description="Disordered" evidence="1">
    <location>
        <begin position="103"/>
        <end position="123"/>
    </location>
</feature>
<dbReference type="GeneID" id="19417280"/>
<dbReference type="OrthoDB" id="10498645at2759"/>
<evidence type="ECO:0000256" key="1">
    <source>
        <dbReference type="SAM" id="MobiDB-lite"/>
    </source>
</evidence>
<evidence type="ECO:0000313" key="3">
    <source>
        <dbReference type="Proteomes" id="UP000054317"/>
    </source>
</evidence>
<evidence type="ECO:0000313" key="2">
    <source>
        <dbReference type="EMBL" id="EIW51997.1"/>
    </source>
</evidence>
<keyword evidence="3" id="KW-1185">Reference proteome</keyword>
<proteinExistence type="predicted"/>
<gene>
    <name evidence="2" type="ORF">TRAVEDRAFT_53980</name>
</gene>
<protein>
    <submittedName>
        <fullName evidence="2">Uncharacterized protein</fullName>
    </submittedName>
</protein>
<dbReference type="AlphaFoldDB" id="R7S8L4"/>
<reference evidence="3" key="1">
    <citation type="journal article" date="2012" name="Science">
        <title>The Paleozoic origin of enzymatic lignin decomposition reconstructed from 31 fungal genomes.</title>
        <authorList>
            <person name="Floudas D."/>
            <person name="Binder M."/>
            <person name="Riley R."/>
            <person name="Barry K."/>
            <person name="Blanchette R.A."/>
            <person name="Henrissat B."/>
            <person name="Martinez A.T."/>
            <person name="Otillar R."/>
            <person name="Spatafora J.W."/>
            <person name="Yadav J.S."/>
            <person name="Aerts A."/>
            <person name="Benoit I."/>
            <person name="Boyd A."/>
            <person name="Carlson A."/>
            <person name="Copeland A."/>
            <person name="Coutinho P.M."/>
            <person name="de Vries R.P."/>
            <person name="Ferreira P."/>
            <person name="Findley K."/>
            <person name="Foster B."/>
            <person name="Gaskell J."/>
            <person name="Glotzer D."/>
            <person name="Gorecki P."/>
            <person name="Heitman J."/>
            <person name="Hesse C."/>
            <person name="Hori C."/>
            <person name="Igarashi K."/>
            <person name="Jurgens J.A."/>
            <person name="Kallen N."/>
            <person name="Kersten P."/>
            <person name="Kohler A."/>
            <person name="Kuees U."/>
            <person name="Kumar T.K.A."/>
            <person name="Kuo A."/>
            <person name="LaButti K."/>
            <person name="Larrondo L.F."/>
            <person name="Lindquist E."/>
            <person name="Ling A."/>
            <person name="Lombard V."/>
            <person name="Lucas S."/>
            <person name="Lundell T."/>
            <person name="Martin R."/>
            <person name="McLaughlin D.J."/>
            <person name="Morgenstern I."/>
            <person name="Morin E."/>
            <person name="Murat C."/>
            <person name="Nagy L.G."/>
            <person name="Nolan M."/>
            <person name="Ohm R.A."/>
            <person name="Patyshakuliyeva A."/>
            <person name="Rokas A."/>
            <person name="Ruiz-Duenas F.J."/>
            <person name="Sabat G."/>
            <person name="Salamov A."/>
            <person name="Samejima M."/>
            <person name="Schmutz J."/>
            <person name="Slot J.C."/>
            <person name="St John F."/>
            <person name="Stenlid J."/>
            <person name="Sun H."/>
            <person name="Sun S."/>
            <person name="Syed K."/>
            <person name="Tsang A."/>
            <person name="Wiebenga A."/>
            <person name="Young D."/>
            <person name="Pisabarro A."/>
            <person name="Eastwood D.C."/>
            <person name="Martin F."/>
            <person name="Cullen D."/>
            <person name="Grigoriev I.V."/>
            <person name="Hibbett D.S."/>
        </authorList>
    </citation>
    <scope>NUCLEOTIDE SEQUENCE [LARGE SCALE GENOMIC DNA]</scope>
    <source>
        <strain evidence="3">FP-101664</strain>
    </source>
</reference>
<name>R7S8L4_TRAVS</name>